<reference evidence="3" key="4">
    <citation type="submission" date="2025-09" db="UniProtKB">
        <authorList>
            <consortium name="Ensembl"/>
        </authorList>
    </citation>
    <scope>IDENTIFICATION</scope>
</reference>
<reference evidence="3" key="3">
    <citation type="submission" date="2025-08" db="UniProtKB">
        <authorList>
            <consortium name="Ensembl"/>
        </authorList>
    </citation>
    <scope>IDENTIFICATION</scope>
</reference>
<dbReference type="Pfam" id="PF23079">
    <property type="entry name" value="HTH_NOL4_2nd"/>
    <property type="match status" value="1"/>
</dbReference>
<dbReference type="PANTHER" id="PTHR12449">
    <property type="entry name" value="DEATH DOMAIN-CONTAINING PROTEIN"/>
    <property type="match status" value="1"/>
</dbReference>
<reference evidence="4" key="1">
    <citation type="journal article" date="2014" name="PLoS ONE">
        <title>The genome and linkage map of the northern pike (Esox lucius): conserved synteny revealed between the salmonid sister group and the Neoteleostei.</title>
        <authorList>
            <person name="Rondeau E.B."/>
            <person name="Minkley D.R."/>
            <person name="Leong J.S."/>
            <person name="Messmer A.M."/>
            <person name="Jantzen J.R."/>
            <person name="von Schalburg K.R."/>
            <person name="Lemon C."/>
            <person name="Bird N.H."/>
            <person name="Koop B.F."/>
        </authorList>
    </citation>
    <scope>NUCLEOTIDE SEQUENCE</scope>
</reference>
<keyword evidence="4" id="KW-1185">Reference proteome</keyword>
<feature type="region of interest" description="Disordered" evidence="1">
    <location>
        <begin position="256"/>
        <end position="314"/>
    </location>
</feature>
<feature type="compositionally biased region" description="Polar residues" evidence="1">
    <location>
        <begin position="563"/>
        <end position="572"/>
    </location>
</feature>
<sequence length="702" mass="76840">ALQWHKLLRGGARRSRSPVVLEAEMFSEFQDWCLRTYGDSGKTKTVTRRKYNKIMQTLLQNDDSDGMYVDNSHINAKFKFWVKSKGFQVGSNILGEHKKGASGKPVLYVPVKSTCADAGSAQDSSSLKRVAVVEDFFDIIYAMHVEMGADPGRAPKHAGQKKTYKAIAETYAFLPREAVTRFLMSCGECQKRMHINPSTAEFKENDRPTSLVPDLIDYNMPLTATYLKQMKLQCMTANERDDSSVSSEDMDMAEPTWISVERPPVPALSPPNGERVHSPQTALKEEDDDDSSESGSANGLPALTPPDAMVVSSVPPDVVPPYREVTENGVIAPLDFSTTTSSSSSSEDQQPVNLTERLLPVGSPVGTTYTADPTRKYLGKPDYGSKSPQYSSGSYDSVKTELSMSAEDLTSGRAQILDDDDDEHDDHDDGDKITDSEGMDPERLKAFNMFVRLFVDENLDRMVPISKQPKEKIQAIIESCSRQFPEFQERSRKRIRTYLKSCRRMKKSGFETRPTPPHLTSAMAENILAAACESETRNAAKRMRLDVYQGPEEPATVDKNGSRDPTSVTPSGFSLAASAYSQSQSQDSVYTNGTNGGLNYSFRSYGAISNNLPTTGAATQTNGIYRNHPNGPTDLSMKSVAPTSSSSSCSNSHGGGGGGGASAQLSPPEVTAVRQLIAGYRESAAFLLRSADELENLILQQN</sequence>
<evidence type="ECO:0000313" key="3">
    <source>
        <dbReference type="Ensembl" id="ENSELUP00000041902.2"/>
    </source>
</evidence>
<evidence type="ECO:0000259" key="2">
    <source>
        <dbReference type="Pfam" id="PF23079"/>
    </source>
</evidence>
<dbReference type="Bgee" id="ENSELUG00000022946">
    <property type="expression patterns" value="Expressed in brain and 8 other cell types or tissues"/>
</dbReference>
<reference evidence="3" key="2">
    <citation type="submission" date="2020-02" db="EMBL/GenBank/DDBJ databases">
        <title>Esox lucius (northern pike) genome, fEsoLuc1, primary haplotype.</title>
        <authorList>
            <person name="Myers G."/>
            <person name="Karagic N."/>
            <person name="Meyer A."/>
            <person name="Pippel M."/>
            <person name="Reichard M."/>
            <person name="Winkler S."/>
            <person name="Tracey A."/>
            <person name="Sims Y."/>
            <person name="Howe K."/>
            <person name="Rhie A."/>
            <person name="Formenti G."/>
            <person name="Durbin R."/>
            <person name="Fedrigo O."/>
            <person name="Jarvis E.D."/>
        </authorList>
    </citation>
    <scope>NUCLEOTIDE SEQUENCE [LARGE SCALE GENOMIC DNA]</scope>
</reference>
<feature type="compositionally biased region" description="Low complexity" evidence="1">
    <location>
        <begin position="337"/>
        <end position="346"/>
    </location>
</feature>
<protein>
    <recommendedName>
        <fullName evidence="2">Nucleolar protein 4 helical domain-containing protein</fullName>
    </recommendedName>
</protein>
<feature type="region of interest" description="Disordered" evidence="1">
    <location>
        <begin position="551"/>
        <end position="573"/>
    </location>
</feature>
<feature type="region of interest" description="Disordered" evidence="1">
    <location>
        <begin position="416"/>
        <end position="440"/>
    </location>
</feature>
<name>A0A3P9AMA7_ESOLU</name>
<dbReference type="FunCoup" id="A0A3P9AMA7">
    <property type="interactions" value="362"/>
</dbReference>
<feature type="compositionally biased region" description="Low complexity" evidence="1">
    <location>
        <begin position="305"/>
        <end position="314"/>
    </location>
</feature>
<feature type="compositionally biased region" description="Basic and acidic residues" evidence="1">
    <location>
        <begin position="427"/>
        <end position="440"/>
    </location>
</feature>
<dbReference type="Ensembl" id="ENSELUT00000042990.3">
    <property type="protein sequence ID" value="ENSELUP00000041902.2"/>
    <property type="gene ID" value="ENSELUG00000022946.3"/>
</dbReference>
<dbReference type="AlphaFoldDB" id="A0A3P9AMA7"/>
<dbReference type="InterPro" id="IPR039788">
    <property type="entry name" value="NOL4/NOL4L"/>
</dbReference>
<accession>A0A3P9AMA7</accession>
<dbReference type="OMA" id="RENGSKX"/>
<dbReference type="Proteomes" id="UP000265140">
    <property type="component" value="Chromosome 12"/>
</dbReference>
<dbReference type="GeneTree" id="ENSGT00940000165632"/>
<dbReference type="InterPro" id="IPR056549">
    <property type="entry name" value="HTH_NOL4"/>
</dbReference>
<evidence type="ECO:0000313" key="4">
    <source>
        <dbReference type="Proteomes" id="UP000265140"/>
    </source>
</evidence>
<dbReference type="InParanoid" id="A0A3P9AMA7"/>
<feature type="compositionally biased region" description="Acidic residues" evidence="1">
    <location>
        <begin position="417"/>
        <end position="426"/>
    </location>
</feature>
<feature type="compositionally biased region" description="Polar residues" evidence="1">
    <location>
        <begin position="386"/>
        <end position="399"/>
    </location>
</feature>
<organism evidence="3 4">
    <name type="scientific">Esox lucius</name>
    <name type="common">Northern pike</name>
    <dbReference type="NCBI Taxonomy" id="8010"/>
    <lineage>
        <taxon>Eukaryota</taxon>
        <taxon>Metazoa</taxon>
        <taxon>Chordata</taxon>
        <taxon>Craniata</taxon>
        <taxon>Vertebrata</taxon>
        <taxon>Euteleostomi</taxon>
        <taxon>Actinopterygii</taxon>
        <taxon>Neopterygii</taxon>
        <taxon>Teleostei</taxon>
        <taxon>Protacanthopterygii</taxon>
        <taxon>Esociformes</taxon>
        <taxon>Esocidae</taxon>
        <taxon>Esox</taxon>
    </lineage>
</organism>
<feature type="domain" description="Nucleolar protein 4 helical" evidence="2">
    <location>
        <begin position="442"/>
        <end position="535"/>
    </location>
</feature>
<dbReference type="PANTHER" id="PTHR12449:SF19">
    <property type="entry name" value="NUCLEOLAR PROTEIN 4-LIKE"/>
    <property type="match status" value="1"/>
</dbReference>
<evidence type="ECO:0000256" key="1">
    <source>
        <dbReference type="SAM" id="MobiDB-lite"/>
    </source>
</evidence>
<feature type="region of interest" description="Disordered" evidence="1">
    <location>
        <begin position="333"/>
        <end position="399"/>
    </location>
</feature>
<feature type="region of interest" description="Disordered" evidence="1">
    <location>
        <begin position="619"/>
        <end position="666"/>
    </location>
</feature>
<proteinExistence type="predicted"/>
<feature type="compositionally biased region" description="Low complexity" evidence="1">
    <location>
        <begin position="636"/>
        <end position="652"/>
    </location>
</feature>